<dbReference type="PANTHER" id="PTHR39327:SF1">
    <property type="entry name" value="BLR5470 PROTEIN"/>
    <property type="match status" value="1"/>
</dbReference>
<dbReference type="RefSeq" id="WP_150971109.1">
    <property type="nucleotide sequence ID" value="NZ_VZDO01000012.1"/>
</dbReference>
<keyword evidence="3" id="KW-1185">Reference proteome</keyword>
<evidence type="ECO:0000313" key="3">
    <source>
        <dbReference type="Proteomes" id="UP000432089"/>
    </source>
</evidence>
<evidence type="ECO:0000313" key="2">
    <source>
        <dbReference type="EMBL" id="KAB0678865.1"/>
    </source>
</evidence>
<dbReference type="InterPro" id="IPR010319">
    <property type="entry name" value="Transglutaminase-like_Cys_pept"/>
</dbReference>
<dbReference type="Gene3D" id="3.10.620.30">
    <property type="match status" value="1"/>
</dbReference>
<feature type="chain" id="PRO_5030863103" evidence="1">
    <location>
        <begin position="22"/>
        <end position="201"/>
    </location>
</feature>
<dbReference type="EMBL" id="VZDO01000012">
    <property type="protein sequence ID" value="KAB0678865.1"/>
    <property type="molecule type" value="Genomic_DNA"/>
</dbReference>
<organism evidence="2 3">
    <name type="scientific">Plantimonas leprariae</name>
    <dbReference type="NCBI Taxonomy" id="2615207"/>
    <lineage>
        <taxon>Bacteria</taxon>
        <taxon>Pseudomonadati</taxon>
        <taxon>Pseudomonadota</taxon>
        <taxon>Alphaproteobacteria</taxon>
        <taxon>Hyphomicrobiales</taxon>
        <taxon>Aurantimonadaceae</taxon>
        <taxon>Plantimonas</taxon>
    </lineage>
</organism>
<protein>
    <submittedName>
        <fullName evidence="2">Transglutaminase-like cysteine peptidase</fullName>
    </submittedName>
</protein>
<sequence length="201" mass="22033">MRAKFWFAFLLGVQMPVAAYAAVGEGARPAVSRVAEGGPTLAPFAHVIFCQKTPGDCVSGGRPNAEAVLDDEGWRSLRRVNDDVNAAIRPTSDRPGPLGDVWSLAPRRGDCEDYAITKRHRLIALGWPPSALRLAVARTGRGEGHAVLVAKTDQGDYVLDNRSRRILRWNETKLAFLKMQSGSDPQRWLEVASEDAVSENR</sequence>
<feature type="signal peptide" evidence="1">
    <location>
        <begin position="1"/>
        <end position="21"/>
    </location>
</feature>
<accession>A0A7V7PN05</accession>
<gene>
    <name evidence="2" type="ORF">F6X38_15415</name>
</gene>
<dbReference type="PANTHER" id="PTHR39327">
    <property type="match status" value="1"/>
</dbReference>
<dbReference type="Pfam" id="PF06035">
    <property type="entry name" value="Peptidase_C93"/>
    <property type="match status" value="1"/>
</dbReference>
<name>A0A7V7PN05_9HYPH</name>
<proteinExistence type="predicted"/>
<dbReference type="AlphaFoldDB" id="A0A7V7PN05"/>
<reference evidence="2 3" key="1">
    <citation type="submission" date="2019-09" db="EMBL/GenBank/DDBJ databases">
        <title>YIM 132180 draft genome.</title>
        <authorList>
            <person name="Zhang K."/>
        </authorList>
    </citation>
    <scope>NUCLEOTIDE SEQUENCE [LARGE SCALE GENOMIC DNA]</scope>
    <source>
        <strain evidence="2 3">YIM 132180</strain>
    </source>
</reference>
<comment type="caution">
    <text evidence="2">The sequence shown here is derived from an EMBL/GenBank/DDBJ whole genome shotgun (WGS) entry which is preliminary data.</text>
</comment>
<evidence type="ECO:0000256" key="1">
    <source>
        <dbReference type="SAM" id="SignalP"/>
    </source>
</evidence>
<dbReference type="Proteomes" id="UP000432089">
    <property type="component" value="Unassembled WGS sequence"/>
</dbReference>
<keyword evidence="1" id="KW-0732">Signal</keyword>